<name>A0ABR5AYL0_BACBA</name>
<feature type="transmembrane region" description="Helical" evidence="1">
    <location>
        <begin position="16"/>
        <end position="40"/>
    </location>
</feature>
<keyword evidence="1" id="KW-1133">Transmembrane helix</keyword>
<feature type="transmembrane region" description="Helical" evidence="1">
    <location>
        <begin position="86"/>
        <end position="109"/>
    </location>
</feature>
<dbReference type="Pfam" id="PF13782">
    <property type="entry name" value="SpoVAB"/>
    <property type="match status" value="1"/>
</dbReference>
<keyword evidence="1" id="KW-0472">Membrane</keyword>
<evidence type="ECO:0000313" key="3">
    <source>
        <dbReference type="Proteomes" id="UP000031982"/>
    </source>
</evidence>
<organism evidence="2 3">
    <name type="scientific">Bacillus badius</name>
    <dbReference type="NCBI Taxonomy" id="1455"/>
    <lineage>
        <taxon>Bacteria</taxon>
        <taxon>Bacillati</taxon>
        <taxon>Bacillota</taxon>
        <taxon>Bacilli</taxon>
        <taxon>Bacillales</taxon>
        <taxon>Bacillaceae</taxon>
        <taxon>Pseudobacillus</taxon>
    </lineage>
</organism>
<accession>A0ABR5AYL0</accession>
<protein>
    <submittedName>
        <fullName evidence="2">Stage V sporulation protein AB (SpoVAB)</fullName>
    </submittedName>
</protein>
<proteinExistence type="predicted"/>
<gene>
    <name evidence="2" type="ORF">SD77_2279</name>
</gene>
<feature type="transmembrane region" description="Helical" evidence="1">
    <location>
        <begin position="61"/>
        <end position="80"/>
    </location>
</feature>
<sequence>MKGKKIRKMMNLLHDLLLACAGFAGGLAVGAGYVGFITVLGIIPRLMQITATWEKIRSYEWAVIAGVLAGTLVSFIPFTLGLPPFVLIPVGLLSGIFIGLLAAALTEVLNVFPILAKRIGIHAHIIALMMAIALGKVAGSLFHWLYLVYQQRV</sequence>
<evidence type="ECO:0000313" key="2">
    <source>
        <dbReference type="EMBL" id="KIL79825.1"/>
    </source>
</evidence>
<dbReference type="Proteomes" id="UP000031982">
    <property type="component" value="Unassembled WGS sequence"/>
</dbReference>
<dbReference type="EMBL" id="JXLP01000002">
    <property type="protein sequence ID" value="KIL79825.1"/>
    <property type="molecule type" value="Genomic_DNA"/>
</dbReference>
<keyword evidence="1" id="KW-0812">Transmembrane</keyword>
<dbReference type="InterPro" id="IPR020144">
    <property type="entry name" value="SpoVAB"/>
</dbReference>
<reference evidence="2 3" key="1">
    <citation type="submission" date="2015-01" db="EMBL/GenBank/DDBJ databases">
        <title>Genome Assembly of Bacillus badius MTCC 1458.</title>
        <authorList>
            <person name="Verma A."/>
            <person name="Khatri I."/>
            <person name="Mual P."/>
            <person name="Subramanian S."/>
            <person name="Krishnamurthi S."/>
        </authorList>
    </citation>
    <scope>NUCLEOTIDE SEQUENCE [LARGE SCALE GENOMIC DNA]</scope>
    <source>
        <strain evidence="2 3">MTCC 1458</strain>
    </source>
</reference>
<feature type="transmembrane region" description="Helical" evidence="1">
    <location>
        <begin position="121"/>
        <end position="146"/>
    </location>
</feature>
<keyword evidence="3" id="KW-1185">Reference proteome</keyword>
<evidence type="ECO:0000256" key="1">
    <source>
        <dbReference type="SAM" id="Phobius"/>
    </source>
</evidence>
<comment type="caution">
    <text evidence="2">The sequence shown here is derived from an EMBL/GenBank/DDBJ whole genome shotgun (WGS) entry which is preliminary data.</text>
</comment>